<feature type="domain" description="DUF218" evidence="2">
    <location>
        <begin position="42"/>
        <end position="161"/>
    </location>
</feature>
<keyword evidence="4" id="KW-1185">Reference proteome</keyword>
<evidence type="ECO:0000313" key="4">
    <source>
        <dbReference type="Proteomes" id="UP000183561"/>
    </source>
</evidence>
<gene>
    <name evidence="3" type="ORF">SAMN04490239_3140</name>
</gene>
<dbReference type="PROSITE" id="PS51257">
    <property type="entry name" value="PROKAR_LIPOPROTEIN"/>
    <property type="match status" value="1"/>
</dbReference>
<dbReference type="EMBL" id="FNSV01000005">
    <property type="protein sequence ID" value="SEC17264.1"/>
    <property type="molecule type" value="Genomic_DNA"/>
</dbReference>
<dbReference type="RefSeq" id="WP_241031528.1">
    <property type="nucleotide sequence ID" value="NZ_CP070609.1"/>
</dbReference>
<dbReference type="InterPro" id="IPR003848">
    <property type="entry name" value="DUF218"/>
</dbReference>
<evidence type="ECO:0000259" key="2">
    <source>
        <dbReference type="Pfam" id="PF02698"/>
    </source>
</evidence>
<sequence length="182" mass="19651">MRRTARWLRWMFICVVAAVLTATAACVPTYVEPQLDELHRADAILVLGGPGHERYTYGLDLALEGLAGNVVLSDPSGGSDKWLARLCAAQFAFALVCFDPDPATTAGEAKAFRDLATAGGWNSVIVVTFTPHVSRARYIIQRCFGGDVMMAASPADISTADWVWQSGYQTAGYVRSVFQPGC</sequence>
<dbReference type="AlphaFoldDB" id="A0A1H4QCC5"/>
<evidence type="ECO:0000313" key="3">
    <source>
        <dbReference type="EMBL" id="SEC17264.1"/>
    </source>
</evidence>
<dbReference type="Pfam" id="PF02698">
    <property type="entry name" value="DUF218"/>
    <property type="match status" value="1"/>
</dbReference>
<keyword evidence="1" id="KW-0732">Signal</keyword>
<dbReference type="CDD" id="cd06259">
    <property type="entry name" value="YdcF-like"/>
    <property type="match status" value="1"/>
</dbReference>
<name>A0A1H4QCC5_9NOCA</name>
<accession>A0A1H4QCC5</accession>
<dbReference type="Proteomes" id="UP000183561">
    <property type="component" value="Unassembled WGS sequence"/>
</dbReference>
<organism evidence="3 4">
    <name type="scientific">Rhodococcus koreensis</name>
    <dbReference type="NCBI Taxonomy" id="99653"/>
    <lineage>
        <taxon>Bacteria</taxon>
        <taxon>Bacillati</taxon>
        <taxon>Actinomycetota</taxon>
        <taxon>Actinomycetes</taxon>
        <taxon>Mycobacteriales</taxon>
        <taxon>Nocardiaceae</taxon>
        <taxon>Rhodococcus</taxon>
    </lineage>
</organism>
<feature type="chain" id="PRO_5010329054" evidence="1">
    <location>
        <begin position="25"/>
        <end position="182"/>
    </location>
</feature>
<protein>
    <submittedName>
        <fullName evidence="3">Uncharacterized SAM-binding protein YcdF, DUF218 family</fullName>
    </submittedName>
</protein>
<evidence type="ECO:0000256" key="1">
    <source>
        <dbReference type="SAM" id="SignalP"/>
    </source>
</evidence>
<reference evidence="4" key="1">
    <citation type="submission" date="2016-10" db="EMBL/GenBank/DDBJ databases">
        <authorList>
            <person name="Varghese N."/>
            <person name="Submissions S."/>
        </authorList>
    </citation>
    <scope>NUCLEOTIDE SEQUENCE [LARGE SCALE GENOMIC DNA]</scope>
    <source>
        <strain evidence="4">DSM 44498</strain>
    </source>
</reference>
<feature type="signal peptide" evidence="1">
    <location>
        <begin position="1"/>
        <end position="24"/>
    </location>
</feature>
<proteinExistence type="predicted"/>